<name>A0A895XN99_9ACTN</name>
<feature type="region of interest" description="Disordered" evidence="1">
    <location>
        <begin position="44"/>
        <end position="111"/>
    </location>
</feature>
<feature type="compositionally biased region" description="Basic and acidic residues" evidence="1">
    <location>
        <begin position="72"/>
        <end position="83"/>
    </location>
</feature>
<organism evidence="3 4">
    <name type="scientific">Natronoglycomyces albus</name>
    <dbReference type="NCBI Taxonomy" id="2811108"/>
    <lineage>
        <taxon>Bacteria</taxon>
        <taxon>Bacillati</taxon>
        <taxon>Actinomycetota</taxon>
        <taxon>Actinomycetes</taxon>
        <taxon>Glycomycetales</taxon>
        <taxon>Glycomycetaceae</taxon>
        <taxon>Natronoglycomyces</taxon>
    </lineage>
</organism>
<evidence type="ECO:0000313" key="3">
    <source>
        <dbReference type="EMBL" id="QSB04869.1"/>
    </source>
</evidence>
<gene>
    <name evidence="3" type="ORF">JQS30_14040</name>
</gene>
<keyword evidence="4" id="KW-1185">Reference proteome</keyword>
<dbReference type="InterPro" id="IPR040559">
    <property type="entry name" value="CdiA_C"/>
</dbReference>
<evidence type="ECO:0000256" key="1">
    <source>
        <dbReference type="SAM" id="MobiDB-lite"/>
    </source>
</evidence>
<dbReference type="GO" id="GO:0004549">
    <property type="term" value="F:tRNA-specific ribonuclease activity"/>
    <property type="evidence" value="ECO:0007669"/>
    <property type="project" value="InterPro"/>
</dbReference>
<dbReference type="KEGG" id="nav:JQS30_14040"/>
<dbReference type="RefSeq" id="WP_213170868.1">
    <property type="nucleotide sequence ID" value="NZ_CP070496.1"/>
</dbReference>
<dbReference type="CDD" id="cd13442">
    <property type="entry name" value="CDI_toxin_Bp1026b-like"/>
    <property type="match status" value="1"/>
</dbReference>
<dbReference type="Proteomes" id="UP000662939">
    <property type="component" value="Chromosome"/>
</dbReference>
<proteinExistence type="predicted"/>
<dbReference type="Gene3D" id="3.40.1350.120">
    <property type="match status" value="1"/>
</dbReference>
<evidence type="ECO:0000313" key="4">
    <source>
        <dbReference type="Proteomes" id="UP000662939"/>
    </source>
</evidence>
<dbReference type="Pfam" id="PF18451">
    <property type="entry name" value="CdiA_C"/>
    <property type="match status" value="1"/>
</dbReference>
<reference evidence="3" key="1">
    <citation type="submission" date="2021-02" db="EMBL/GenBank/DDBJ databases">
        <title>Natronoglycomyces albus gen. nov., sp. nov, a haloalkaliphilic actinobacterium from a soda solonchak soil.</title>
        <authorList>
            <person name="Sorokin D.Y."/>
            <person name="Khijniak T.V."/>
            <person name="Zakharycheva A.P."/>
            <person name="Boueva O.V."/>
            <person name="Ariskina E.V."/>
            <person name="Hahnke R.L."/>
            <person name="Bunk B."/>
            <person name="Sproer C."/>
            <person name="Schumann P."/>
            <person name="Evtushenko L.I."/>
            <person name="Kublanov I.V."/>
        </authorList>
    </citation>
    <scope>NUCLEOTIDE SEQUENCE</scope>
    <source>
        <strain evidence="3">DSM 106290</strain>
    </source>
</reference>
<accession>A0A895XN99</accession>
<feature type="domain" description="tRNA nuclease CdiA C-terminal" evidence="2">
    <location>
        <begin position="107"/>
        <end position="182"/>
    </location>
</feature>
<dbReference type="AlphaFoldDB" id="A0A895XN99"/>
<dbReference type="InterPro" id="IPR033806">
    <property type="entry name" value="CDI_toxin_Bp1026b-like"/>
</dbReference>
<dbReference type="EMBL" id="CP070496">
    <property type="protein sequence ID" value="QSB04869.1"/>
    <property type="molecule type" value="Genomic_DNA"/>
</dbReference>
<protein>
    <recommendedName>
        <fullName evidence="2">tRNA nuclease CdiA C-terminal domain-containing protein</fullName>
    </recommendedName>
</protein>
<sequence length="195" mass="21203">MSQASAAVRIGEGLHEVLRTLTTISSDLEALEKRAHALIDHGITRSTSGSVPLPRSPLFARGAARRGNSSGKVEKQRSLRRQSESANVLSTAGYDVDQSPPTNPAGKNPDFNIEGRDWDCYAPSSGKLATIRRKIRTKVKTEQADSIIVNLSDSEVSSLELQQKLRQDPVTGLREVKAIENGRVVDLDITSNKES</sequence>
<evidence type="ECO:0000259" key="2">
    <source>
        <dbReference type="Pfam" id="PF18451"/>
    </source>
</evidence>